<feature type="region of interest" description="Disordered" evidence="1">
    <location>
        <begin position="23"/>
        <end position="52"/>
    </location>
</feature>
<evidence type="ECO:0000313" key="5">
    <source>
        <dbReference type="Proteomes" id="UP001595978"/>
    </source>
</evidence>
<reference evidence="5" key="1">
    <citation type="journal article" date="2019" name="Int. J. Syst. Evol. Microbiol.">
        <title>The Global Catalogue of Microorganisms (GCM) 10K type strain sequencing project: providing services to taxonomists for standard genome sequencing and annotation.</title>
        <authorList>
            <consortium name="The Broad Institute Genomics Platform"/>
            <consortium name="The Broad Institute Genome Sequencing Center for Infectious Disease"/>
            <person name="Wu L."/>
            <person name="Ma J."/>
        </authorList>
    </citation>
    <scope>NUCLEOTIDE SEQUENCE [LARGE SCALE GENOMIC DNA]</scope>
    <source>
        <strain evidence="5">CCUG 56331</strain>
    </source>
</reference>
<evidence type="ECO:0000256" key="2">
    <source>
        <dbReference type="SAM" id="SignalP"/>
    </source>
</evidence>
<feature type="domain" description="PepSY" evidence="3">
    <location>
        <begin position="136"/>
        <end position="194"/>
    </location>
</feature>
<keyword evidence="5" id="KW-1185">Reference proteome</keyword>
<feature type="signal peptide" evidence="2">
    <location>
        <begin position="1"/>
        <end position="19"/>
    </location>
</feature>
<dbReference type="PROSITE" id="PS51257">
    <property type="entry name" value="PROKAR_LIPOPROTEIN"/>
    <property type="match status" value="1"/>
</dbReference>
<feature type="compositionally biased region" description="Low complexity" evidence="1">
    <location>
        <begin position="33"/>
        <end position="47"/>
    </location>
</feature>
<name>A0ABW0RAT1_9BACL</name>
<dbReference type="RefSeq" id="WP_342581614.1">
    <property type="nucleotide sequence ID" value="NZ_JBHSNQ010000049.1"/>
</dbReference>
<keyword evidence="2" id="KW-0732">Signal</keyword>
<proteinExistence type="predicted"/>
<evidence type="ECO:0000313" key="4">
    <source>
        <dbReference type="EMBL" id="MFC5541401.1"/>
    </source>
</evidence>
<dbReference type="InterPro" id="IPR025711">
    <property type="entry name" value="PepSY"/>
</dbReference>
<feature type="compositionally biased region" description="Polar residues" evidence="1">
    <location>
        <begin position="23"/>
        <end position="32"/>
    </location>
</feature>
<gene>
    <name evidence="4" type="ORF">ACFPOH_06350</name>
</gene>
<feature type="chain" id="PRO_5046950346" evidence="2">
    <location>
        <begin position="20"/>
        <end position="197"/>
    </location>
</feature>
<dbReference type="Proteomes" id="UP001595978">
    <property type="component" value="Unassembled WGS sequence"/>
</dbReference>
<feature type="domain" description="PepSY" evidence="3">
    <location>
        <begin position="60"/>
        <end position="113"/>
    </location>
</feature>
<evidence type="ECO:0000259" key="3">
    <source>
        <dbReference type="Pfam" id="PF03413"/>
    </source>
</evidence>
<dbReference type="Gene3D" id="3.10.450.40">
    <property type="match status" value="2"/>
</dbReference>
<accession>A0ABW0RAT1</accession>
<protein>
    <submittedName>
        <fullName evidence="4">PepSY domain-containing protein</fullName>
    </submittedName>
</protein>
<dbReference type="EMBL" id="JBHSNQ010000049">
    <property type="protein sequence ID" value="MFC5541401.1"/>
    <property type="molecule type" value="Genomic_DNA"/>
</dbReference>
<organism evidence="4 5">
    <name type="scientific">Ureibacillus suwonensis</name>
    <dbReference type="NCBI Taxonomy" id="313007"/>
    <lineage>
        <taxon>Bacteria</taxon>
        <taxon>Bacillati</taxon>
        <taxon>Bacillota</taxon>
        <taxon>Bacilli</taxon>
        <taxon>Bacillales</taxon>
        <taxon>Caryophanaceae</taxon>
        <taxon>Ureibacillus</taxon>
    </lineage>
</organism>
<dbReference type="Pfam" id="PF03413">
    <property type="entry name" value="PepSY"/>
    <property type="match status" value="2"/>
</dbReference>
<comment type="caution">
    <text evidence="4">The sequence shown here is derived from an EMBL/GenBank/DDBJ whole genome shotgun (WGS) entry which is preliminary data.</text>
</comment>
<evidence type="ECO:0000256" key="1">
    <source>
        <dbReference type="SAM" id="MobiDB-lite"/>
    </source>
</evidence>
<sequence length="197" mass="21517">MIKKLMMAGLTLMLLSACGTDTSNENDNAMNETDTTTNVQTSTTADTNANGDVDVTNPAVSMKEAIDTFLAKYPDAKIESIELDADFGNLRYEIDGFDSAKEYDVVIDASTKEMKVEEVEANHDRDEALDLSNIIEPGEAIEKASAKEEVNGFTPVGWSLEVDDGRTRYSIEFKKGLSEIDIKVDAKTGEIIEVDAD</sequence>